<evidence type="ECO:0000259" key="3">
    <source>
        <dbReference type="Pfam" id="PF07833"/>
    </source>
</evidence>
<dbReference type="eggNOG" id="COG2247">
    <property type="taxonomic scope" value="Bacteria"/>
</dbReference>
<sequence length="511" mass="57808" precursor="true">MFSKKILMTLVAITMLVVMSLCTQYAFASMSDEAKPISVNEVFTDNLLKQDSVKYYKVELPSSGKVNISFNHSNIESSGIYWKINMFDNVENEVLYLESTGNNTTGKSINAYLDKGTHYIRVTTKYGSLYHSDTDYNLTVNYTENKGEFEVEQNNEKEQATVISEVNKPIIGNLRLESDVDYYKFNLQNPGKVNIGFNHGNVESSGEYWKINMFDINENEVLNFDSTGTNTTGKSINAYLDKGTYYIRITAKYSSLYHSNADYNLTVIYEENKGQFEIEQNNQKEQATVISETNKPITGNLRLNSDVDYYKFTLQSSDKINIGFNHGNVESSGEYWKIALFDSNDKELLQLNSTGTNTTGKSDDISLNKGTYYIIVTTKYSSLYHSNTDYKISLNSRQIKVMLNDKQIQFDQHPIIQNGRTLVPLRAIFEAIGANVTWNEKLKTITAVYKNTTIIMKVGDRTITKNGSKITLDVSPQIINGRTLVPARAVAESFGAKVDWNSDIQTITITQ</sequence>
<dbReference type="SUPFAM" id="SSF55383">
    <property type="entry name" value="Copper amine oxidase, domain N"/>
    <property type="match status" value="1"/>
</dbReference>
<dbReference type="Gene3D" id="2.60.120.380">
    <property type="match status" value="3"/>
</dbReference>
<dbReference type="Gene3D" id="3.30.457.10">
    <property type="entry name" value="Copper amine oxidase-like, N-terminal domain"/>
    <property type="match status" value="1"/>
</dbReference>
<dbReference type="eggNOG" id="COG1555">
    <property type="taxonomic scope" value="Bacteria"/>
</dbReference>
<dbReference type="Proteomes" id="UP000036923">
    <property type="component" value="Unassembled WGS sequence"/>
</dbReference>
<feature type="domain" description="Peptidase C-terminal archaeal/bacterial" evidence="2">
    <location>
        <begin position="179"/>
        <end position="250"/>
    </location>
</feature>
<dbReference type="InterPro" id="IPR036582">
    <property type="entry name" value="Mao_N_sf"/>
</dbReference>
<feature type="signal peptide" evidence="1">
    <location>
        <begin position="1"/>
        <end position="28"/>
    </location>
</feature>
<feature type="chain" id="PRO_5005565518" evidence="1">
    <location>
        <begin position="29"/>
        <end position="511"/>
    </location>
</feature>
<dbReference type="AlphaFoldDB" id="A0A0L6JIY9"/>
<evidence type="ECO:0000313" key="5">
    <source>
        <dbReference type="Proteomes" id="UP000036923"/>
    </source>
</evidence>
<dbReference type="PATRIC" id="fig|398512.5.peg.963"/>
<dbReference type="Pfam" id="PF07833">
    <property type="entry name" value="Cu_amine_oxidN1"/>
    <property type="match status" value="1"/>
</dbReference>
<accession>A0A0L6JIY9</accession>
<proteinExistence type="predicted"/>
<name>A0A0L6JIY9_9FIRM</name>
<keyword evidence="5" id="KW-1185">Reference proteome</keyword>
<dbReference type="InterPro" id="IPR012854">
    <property type="entry name" value="Cu_amine_oxidase-like_N"/>
</dbReference>
<evidence type="ECO:0000313" key="4">
    <source>
        <dbReference type="EMBL" id="KNY25668.1"/>
    </source>
</evidence>
<keyword evidence="1" id="KW-0732">Signal</keyword>
<evidence type="ECO:0000259" key="2">
    <source>
        <dbReference type="Pfam" id="PF04151"/>
    </source>
</evidence>
<evidence type="ECO:0000256" key="1">
    <source>
        <dbReference type="SAM" id="SignalP"/>
    </source>
</evidence>
<gene>
    <name evidence="4" type="ORF">Bccel_0928</name>
</gene>
<dbReference type="SUPFAM" id="SSF89260">
    <property type="entry name" value="Collagen-binding domain"/>
    <property type="match status" value="3"/>
</dbReference>
<organism evidence="4 5">
    <name type="scientific">Pseudobacteroides cellulosolvens ATCC 35603 = DSM 2933</name>
    <dbReference type="NCBI Taxonomy" id="398512"/>
    <lineage>
        <taxon>Bacteria</taxon>
        <taxon>Bacillati</taxon>
        <taxon>Bacillota</taxon>
        <taxon>Clostridia</taxon>
        <taxon>Eubacteriales</taxon>
        <taxon>Oscillospiraceae</taxon>
        <taxon>Pseudobacteroides</taxon>
    </lineage>
</organism>
<dbReference type="Pfam" id="PF04151">
    <property type="entry name" value="PPC"/>
    <property type="match status" value="1"/>
</dbReference>
<comment type="caution">
    <text evidence="4">The sequence shown here is derived from an EMBL/GenBank/DDBJ whole genome shotgun (WGS) entry which is preliminary data.</text>
</comment>
<protein>
    <submittedName>
        <fullName evidence="4">Copper amine oxidase-like domain-containing protein</fullName>
    </submittedName>
</protein>
<dbReference type="STRING" id="398512.Bccel_0928"/>
<dbReference type="RefSeq" id="WP_242853110.1">
    <property type="nucleotide sequence ID" value="NZ_JQKC01000014.1"/>
</dbReference>
<dbReference type="InterPro" id="IPR007280">
    <property type="entry name" value="Peptidase_C_arc/bac"/>
</dbReference>
<dbReference type="EMBL" id="LGTC01000001">
    <property type="protein sequence ID" value="KNY25668.1"/>
    <property type="molecule type" value="Genomic_DNA"/>
</dbReference>
<reference evidence="5" key="1">
    <citation type="submission" date="2015-07" db="EMBL/GenBank/DDBJ databases">
        <title>Near-Complete Genome Sequence of the Cellulolytic Bacterium Bacteroides (Pseudobacteroides) cellulosolvens ATCC 35603.</title>
        <authorList>
            <person name="Dassa B."/>
            <person name="Utturkar S.M."/>
            <person name="Klingeman D.M."/>
            <person name="Hurt R.A."/>
            <person name="Keller M."/>
            <person name="Xu J."/>
            <person name="Reddy Y.H.K."/>
            <person name="Borovok I."/>
            <person name="Grinberg I.R."/>
            <person name="Lamed R."/>
            <person name="Zhivin O."/>
            <person name="Bayer E.A."/>
            <person name="Brown S.D."/>
        </authorList>
    </citation>
    <scope>NUCLEOTIDE SEQUENCE [LARGE SCALE GENOMIC DNA]</scope>
    <source>
        <strain evidence="5">DSM 2933</strain>
    </source>
</reference>
<feature type="domain" description="Copper amine oxidase-like N-terminal" evidence="3">
    <location>
        <begin position="403"/>
        <end position="509"/>
    </location>
</feature>